<dbReference type="RefSeq" id="WP_111145660.1">
    <property type="nucleotide sequence ID" value="NZ_QKRB01000035.1"/>
</dbReference>
<gene>
    <name evidence="2" type="ORF">DNH61_05450</name>
</gene>
<feature type="transmembrane region" description="Helical" evidence="1">
    <location>
        <begin position="64"/>
        <end position="84"/>
    </location>
</feature>
<evidence type="ECO:0000313" key="3">
    <source>
        <dbReference type="Proteomes" id="UP000249522"/>
    </source>
</evidence>
<evidence type="ECO:0000313" key="2">
    <source>
        <dbReference type="EMBL" id="PZD96963.1"/>
    </source>
</evidence>
<evidence type="ECO:0000256" key="1">
    <source>
        <dbReference type="SAM" id="Phobius"/>
    </source>
</evidence>
<dbReference type="AlphaFoldDB" id="A0A2W1LDU3"/>
<dbReference type="PANTHER" id="PTHR35337">
    <property type="entry name" value="SLR1478 PROTEIN"/>
    <property type="match status" value="1"/>
</dbReference>
<accession>A0A2W1LDU3</accession>
<feature type="transmembrane region" description="Helical" evidence="1">
    <location>
        <begin position="91"/>
        <end position="110"/>
    </location>
</feature>
<proteinExistence type="predicted"/>
<keyword evidence="1" id="KW-0812">Transmembrane</keyword>
<organism evidence="2 3">
    <name type="scientific">Paenibacillus sambharensis</name>
    <dbReference type="NCBI Taxonomy" id="1803190"/>
    <lineage>
        <taxon>Bacteria</taxon>
        <taxon>Bacillati</taxon>
        <taxon>Bacillota</taxon>
        <taxon>Bacilli</taxon>
        <taxon>Bacillales</taxon>
        <taxon>Paenibacillaceae</taxon>
        <taxon>Paenibacillus</taxon>
    </lineage>
</organism>
<feature type="transmembrane region" description="Helical" evidence="1">
    <location>
        <begin position="130"/>
        <end position="151"/>
    </location>
</feature>
<protein>
    <submittedName>
        <fullName evidence="2">Stage II sporulation protein M</fullName>
    </submittedName>
</protein>
<dbReference type="Pfam" id="PF01944">
    <property type="entry name" value="SpoIIM"/>
    <property type="match status" value="1"/>
</dbReference>
<name>A0A2W1LDU3_9BACL</name>
<feature type="transmembrane region" description="Helical" evidence="1">
    <location>
        <begin position="12"/>
        <end position="32"/>
    </location>
</feature>
<feature type="transmembrane region" description="Helical" evidence="1">
    <location>
        <begin position="172"/>
        <end position="193"/>
    </location>
</feature>
<dbReference type="EMBL" id="QKRB01000035">
    <property type="protein sequence ID" value="PZD96963.1"/>
    <property type="molecule type" value="Genomic_DNA"/>
</dbReference>
<reference evidence="2 3" key="1">
    <citation type="submission" date="2018-06" db="EMBL/GenBank/DDBJ databases">
        <title>Paenibacillus imtechensis sp. nov.</title>
        <authorList>
            <person name="Pinnaka A.K."/>
            <person name="Singh H."/>
            <person name="Kaur M."/>
        </authorList>
    </citation>
    <scope>NUCLEOTIDE SEQUENCE [LARGE SCALE GENOMIC DNA]</scope>
    <source>
        <strain evidence="2 3">SMB1</strain>
    </source>
</reference>
<sequence length="204" mass="22411">MLSWKAMVQHLAAMRTYIVMSAILFFAGMIVGGTNTALHTYLDNQLQGISDIADQLNQTSNPMLSIFLFIFFNNTIKSIFVMYLGAAFGIVPLFFLLVNGMVMGYLYTSLNEEGHNAALVFMKGILPHGILEIPAIIIACAYGLKFGALGFRGLKSLFFGSRKTIGAEYEFFATRTVAVMLLLVITLLAAAIIETTVTPWLLSM</sequence>
<keyword evidence="3" id="KW-1185">Reference proteome</keyword>
<comment type="caution">
    <text evidence="2">The sequence shown here is derived from an EMBL/GenBank/DDBJ whole genome shotgun (WGS) entry which is preliminary data.</text>
</comment>
<dbReference type="InterPro" id="IPR002798">
    <property type="entry name" value="SpoIIM-like"/>
</dbReference>
<dbReference type="PANTHER" id="PTHR35337:SF1">
    <property type="entry name" value="SLR1478 PROTEIN"/>
    <property type="match status" value="1"/>
</dbReference>
<dbReference type="OrthoDB" id="161024at2"/>
<dbReference type="Proteomes" id="UP000249522">
    <property type="component" value="Unassembled WGS sequence"/>
</dbReference>
<keyword evidence="1" id="KW-1133">Transmembrane helix</keyword>
<keyword evidence="1" id="KW-0472">Membrane</keyword>